<dbReference type="Pfam" id="PF02686">
    <property type="entry name" value="GatC"/>
    <property type="match status" value="1"/>
</dbReference>
<dbReference type="Proteomes" id="UP001291926">
    <property type="component" value="Unassembled WGS sequence"/>
</dbReference>
<reference evidence="1 2" key="1">
    <citation type="journal article" date="2023" name="bioRxiv">
        <title>Genome report: Whole genome sequence and annotation of Penstemon davidsonii.</title>
        <authorList>
            <person name="Ostevik K.L."/>
            <person name="Alabady M."/>
            <person name="Zhang M."/>
            <person name="Rausher M.D."/>
        </authorList>
    </citation>
    <scope>NUCLEOTIDE SEQUENCE [LARGE SCALE GENOMIC DNA]</scope>
    <source>
        <strain evidence="1">DNT005</strain>
        <tissue evidence="1">Whole leaf</tissue>
    </source>
</reference>
<dbReference type="EMBL" id="JAYDYQ010002533">
    <property type="protein sequence ID" value="KAK4485889.1"/>
    <property type="molecule type" value="Genomic_DNA"/>
</dbReference>
<organism evidence="1 2">
    <name type="scientific">Penstemon davidsonii</name>
    <dbReference type="NCBI Taxonomy" id="160366"/>
    <lineage>
        <taxon>Eukaryota</taxon>
        <taxon>Viridiplantae</taxon>
        <taxon>Streptophyta</taxon>
        <taxon>Embryophyta</taxon>
        <taxon>Tracheophyta</taxon>
        <taxon>Spermatophyta</taxon>
        <taxon>Magnoliopsida</taxon>
        <taxon>eudicotyledons</taxon>
        <taxon>Gunneridae</taxon>
        <taxon>Pentapetalae</taxon>
        <taxon>asterids</taxon>
        <taxon>lamiids</taxon>
        <taxon>Lamiales</taxon>
        <taxon>Plantaginaceae</taxon>
        <taxon>Cheloneae</taxon>
        <taxon>Penstemon</taxon>
    </lineage>
</organism>
<protein>
    <recommendedName>
        <fullName evidence="3">Glutamyl-tRNA(Gln) amidotransferase subunit C, chloroplastic/mitochondrial</fullName>
    </recommendedName>
</protein>
<evidence type="ECO:0000313" key="1">
    <source>
        <dbReference type="EMBL" id="KAK4485889.1"/>
    </source>
</evidence>
<evidence type="ECO:0000313" key="2">
    <source>
        <dbReference type="Proteomes" id="UP001291926"/>
    </source>
</evidence>
<dbReference type="InterPro" id="IPR036113">
    <property type="entry name" value="Asp/Glu-ADT_sf_sub_c"/>
</dbReference>
<dbReference type="PANTHER" id="PTHR15004">
    <property type="entry name" value="GLUTAMYL-TRNA(GLN) AMIDOTRANSFERASE SUBUNIT C, MITOCHONDRIAL"/>
    <property type="match status" value="1"/>
</dbReference>
<keyword evidence="2" id="KW-1185">Reference proteome</keyword>
<dbReference type="SUPFAM" id="SSF141000">
    <property type="entry name" value="Glu-tRNAGln amidotransferase C subunit"/>
    <property type="match status" value="1"/>
</dbReference>
<evidence type="ECO:0008006" key="3">
    <source>
        <dbReference type="Google" id="ProtNLM"/>
    </source>
</evidence>
<dbReference type="PANTHER" id="PTHR15004:SF0">
    <property type="entry name" value="GLUTAMYL-TRNA(GLN) AMIDOTRANSFERASE SUBUNIT C, MITOCHONDRIAL"/>
    <property type="match status" value="1"/>
</dbReference>
<comment type="caution">
    <text evidence="1">The sequence shown here is derived from an EMBL/GenBank/DDBJ whole genome shotgun (WGS) entry which is preliminary data.</text>
</comment>
<gene>
    <name evidence="1" type="ORF">RD792_008540</name>
</gene>
<proteinExistence type="predicted"/>
<sequence>MGSKVVQLLLRATPPSSPLFSFRKSDFPVQNKRFYVAKSSLEPPNVERLADTARISLTPQQVLFAFRTLFLFALFGQLQAVDLQSIEPAIRAGTEGDNLRNDVPEIFDNRDAMIASVPSYEDSYIKVPKVLHKE</sequence>
<dbReference type="InterPro" id="IPR003837">
    <property type="entry name" value="GatC"/>
</dbReference>
<name>A0ABR0D9E6_9LAMI</name>
<accession>A0ABR0D9E6</accession>